<protein>
    <submittedName>
        <fullName evidence="12">Chemotaxis protein MotA</fullName>
    </submittedName>
    <submittedName>
        <fullName evidence="10">Flagellar motor protein MotA</fullName>
    </submittedName>
    <submittedName>
        <fullName evidence="11">Flagellar motor stator protein MotA</fullName>
    </submittedName>
</protein>
<dbReference type="RefSeq" id="WP_012060983.1">
    <property type="nucleotide sequence ID" value="NZ_CP010086.2"/>
</dbReference>
<comment type="similarity">
    <text evidence="2">Belongs to the MotA family.</text>
</comment>
<evidence type="ECO:0000259" key="9">
    <source>
        <dbReference type="Pfam" id="PF01618"/>
    </source>
</evidence>
<feature type="transmembrane region" description="Helical" evidence="8">
    <location>
        <begin position="182"/>
        <end position="201"/>
    </location>
</feature>
<evidence type="ECO:0000256" key="7">
    <source>
        <dbReference type="ARBA" id="ARBA00023136"/>
    </source>
</evidence>
<dbReference type="GO" id="GO:0006935">
    <property type="term" value="P:chemotaxis"/>
    <property type="evidence" value="ECO:0007669"/>
    <property type="project" value="InterPro"/>
</dbReference>
<dbReference type="Proteomes" id="UP000822184">
    <property type="component" value="Unassembled WGS sequence"/>
</dbReference>
<keyword evidence="10" id="KW-0282">Flagellum</keyword>
<evidence type="ECO:0000313" key="12">
    <source>
        <dbReference type="EMBL" id="NSB12345.1"/>
    </source>
</evidence>
<dbReference type="AlphaFoldDB" id="A0A0B5QLZ7"/>
<dbReference type="STRING" id="1520.LF65_05380"/>
<dbReference type="EMBL" id="CP010086">
    <property type="protein sequence ID" value="AJH01901.1"/>
    <property type="molecule type" value="Genomic_DNA"/>
</dbReference>
<keyword evidence="7 8" id="KW-0472">Membrane</keyword>
<dbReference type="Pfam" id="PF01618">
    <property type="entry name" value="MotA_ExbB"/>
    <property type="match status" value="1"/>
</dbReference>
<dbReference type="OMA" id="WIFFPPR"/>
<dbReference type="OrthoDB" id="9806929at2"/>
<reference evidence="11" key="4">
    <citation type="submission" date="2020-11" db="EMBL/GenBank/DDBJ databases">
        <authorList>
            <person name="Thieme N."/>
            <person name="Liebl W."/>
            <person name="Zverlov V."/>
        </authorList>
    </citation>
    <scope>NUCLEOTIDE SEQUENCE</scope>
    <source>
        <strain evidence="11">NT08</strain>
    </source>
</reference>
<dbReference type="InterPro" id="IPR047055">
    <property type="entry name" value="MotA-like"/>
</dbReference>
<gene>
    <name evidence="11" type="primary">motA</name>
    <name evidence="12" type="ORF">BCD95_000604</name>
    <name evidence="11" type="ORF">IS491_07095</name>
    <name evidence="10" type="ORF">LF65_05380</name>
</gene>
<keyword evidence="4" id="KW-1003">Cell membrane</keyword>
<evidence type="ECO:0000313" key="13">
    <source>
        <dbReference type="Proteomes" id="UP000031866"/>
    </source>
</evidence>
<evidence type="ECO:0000313" key="10">
    <source>
        <dbReference type="EMBL" id="AJH01901.1"/>
    </source>
</evidence>
<evidence type="ECO:0000256" key="8">
    <source>
        <dbReference type="SAM" id="Phobius"/>
    </source>
</evidence>
<dbReference type="InterPro" id="IPR002898">
    <property type="entry name" value="MotA_ExbB_proton_chnl"/>
</dbReference>
<dbReference type="PANTHER" id="PTHR30433:SF3">
    <property type="entry name" value="MOTILITY PROTEIN A"/>
    <property type="match status" value="1"/>
</dbReference>
<name>A0A0B5QLZ7_CLOBE</name>
<evidence type="ECO:0000256" key="2">
    <source>
        <dbReference type="ARBA" id="ARBA00008038"/>
    </source>
</evidence>
<keyword evidence="10" id="KW-0969">Cilium</keyword>
<reference evidence="13" key="1">
    <citation type="submission" date="2014-12" db="EMBL/GenBank/DDBJ databases">
        <title>Genome sequence of Clostridium beijerinckii strain 59B.</title>
        <authorList>
            <person name="Little G.T."/>
            <person name="Minton N.P."/>
        </authorList>
    </citation>
    <scope>NUCLEOTIDE SEQUENCE [LARGE SCALE GENOMIC DNA]</scope>
    <source>
        <strain evidence="13">59B</strain>
    </source>
</reference>
<dbReference type="EMBL" id="JABTDW010000001">
    <property type="protein sequence ID" value="NSB12345.1"/>
    <property type="molecule type" value="Genomic_DNA"/>
</dbReference>
<evidence type="ECO:0000256" key="5">
    <source>
        <dbReference type="ARBA" id="ARBA00022692"/>
    </source>
</evidence>
<keyword evidence="5 8" id="KW-0812">Transmembrane</keyword>
<feature type="transmembrane region" description="Helical" evidence="8">
    <location>
        <begin position="146"/>
        <end position="170"/>
    </location>
</feature>
<keyword evidence="3" id="KW-0813">Transport</keyword>
<accession>A0A0B5QLZ7</accession>
<keyword evidence="6 8" id="KW-1133">Transmembrane helix</keyword>
<dbReference type="KEGG" id="cbei:LF65_05380"/>
<evidence type="ECO:0000256" key="3">
    <source>
        <dbReference type="ARBA" id="ARBA00022448"/>
    </source>
</evidence>
<sequence>MDIFLVIGLIGGLVIVVAAMLEKGASLQVLMSAEAILVIIGGTVIALLNSFPKGEFTKLPKIFGVLFSAKGQEDPAEIIAQLVEMSQTTRRDGLLSLESTIQGLENKFMKKGLEMVVDGLEPDLIKEVLEIEIESMEERHRLGATAFTTAGGTAPTLGVLGAVIGLIGALGNLNDIEKLGESIKSAFVATVYGIFTGYLIWHPFANRLKRKSQEEIKNMNIMLEGILAIQAGNNPKSIERKLVGMLEPKQRVRFEENNNDN</sequence>
<dbReference type="Proteomes" id="UP000031866">
    <property type="component" value="Chromosome"/>
</dbReference>
<feature type="domain" description="MotA/TolQ/ExbB proton channel" evidence="9">
    <location>
        <begin position="103"/>
        <end position="220"/>
    </location>
</feature>
<dbReference type="NCBIfam" id="NF005997">
    <property type="entry name" value="PRK08124.1"/>
    <property type="match status" value="1"/>
</dbReference>
<keyword evidence="10" id="KW-0966">Cell projection</keyword>
<dbReference type="GO" id="GO:0071978">
    <property type="term" value="P:bacterial-type flagellum-dependent swarming motility"/>
    <property type="evidence" value="ECO:0007669"/>
    <property type="project" value="InterPro"/>
</dbReference>
<reference evidence="10" key="2">
    <citation type="submission" date="2016-02" db="EMBL/GenBank/DDBJ databases">
        <title>Genome sequence of Clostridium beijerinckii strain 59B.</title>
        <authorList>
            <person name="Little G.T."/>
            <person name="Minton N.P."/>
        </authorList>
    </citation>
    <scope>NUCLEOTIDE SEQUENCE</scope>
    <source>
        <strain evidence="10">NCIMB 14988</strain>
    </source>
</reference>
<reference evidence="12" key="3">
    <citation type="submission" date="2020-06" db="EMBL/GenBank/DDBJ databases">
        <title>Genomic insights into acetone-butanol-ethanol (ABE) fermentation by sequencing solventogenic clostridia strains.</title>
        <authorList>
            <person name="Brown S."/>
        </authorList>
    </citation>
    <scope>NUCLEOTIDE SEQUENCE</scope>
    <source>
        <strain evidence="12">DJ123</strain>
    </source>
</reference>
<feature type="transmembrane region" description="Helical" evidence="8">
    <location>
        <begin position="28"/>
        <end position="51"/>
    </location>
</feature>
<dbReference type="PANTHER" id="PTHR30433">
    <property type="entry name" value="CHEMOTAXIS PROTEIN MOTA"/>
    <property type="match status" value="1"/>
</dbReference>
<comment type="subcellular location">
    <subcellularLocation>
        <location evidence="1">Cell membrane</location>
        <topology evidence="1">Multi-pass membrane protein</topology>
    </subcellularLocation>
</comment>
<evidence type="ECO:0000256" key="4">
    <source>
        <dbReference type="ARBA" id="ARBA00022475"/>
    </source>
</evidence>
<dbReference type="EMBL" id="JADOEF010000001">
    <property type="protein sequence ID" value="MBF7808415.1"/>
    <property type="molecule type" value="Genomic_DNA"/>
</dbReference>
<dbReference type="InterPro" id="IPR000540">
    <property type="entry name" value="Flag_MotA_CS"/>
</dbReference>
<dbReference type="Proteomes" id="UP000631418">
    <property type="component" value="Unassembled WGS sequence"/>
</dbReference>
<dbReference type="PROSITE" id="PS01307">
    <property type="entry name" value="MOTA"/>
    <property type="match status" value="1"/>
</dbReference>
<evidence type="ECO:0000313" key="11">
    <source>
        <dbReference type="EMBL" id="MBF7808415.1"/>
    </source>
</evidence>
<evidence type="ECO:0000256" key="6">
    <source>
        <dbReference type="ARBA" id="ARBA00022989"/>
    </source>
</evidence>
<organism evidence="10 13">
    <name type="scientific">Clostridium beijerinckii</name>
    <name type="common">Clostridium MP</name>
    <dbReference type="NCBI Taxonomy" id="1520"/>
    <lineage>
        <taxon>Bacteria</taxon>
        <taxon>Bacillati</taxon>
        <taxon>Bacillota</taxon>
        <taxon>Clostridia</taxon>
        <taxon>Eubacteriales</taxon>
        <taxon>Clostridiaceae</taxon>
        <taxon>Clostridium</taxon>
    </lineage>
</organism>
<evidence type="ECO:0000256" key="1">
    <source>
        <dbReference type="ARBA" id="ARBA00004651"/>
    </source>
</evidence>
<dbReference type="GO" id="GO:0005886">
    <property type="term" value="C:plasma membrane"/>
    <property type="evidence" value="ECO:0007669"/>
    <property type="project" value="UniProtKB-SubCell"/>
</dbReference>
<proteinExistence type="inferred from homology"/>